<evidence type="ECO:0000313" key="3">
    <source>
        <dbReference type="Proteomes" id="UP000051330"/>
    </source>
</evidence>
<dbReference type="PANTHER" id="PTHR34614:SF2">
    <property type="entry name" value="TRANSPOSASE IS4-LIKE DOMAIN-CONTAINING PROTEIN"/>
    <property type="match status" value="1"/>
</dbReference>
<dbReference type="GO" id="GO:0006313">
    <property type="term" value="P:DNA transposition"/>
    <property type="evidence" value="ECO:0007669"/>
    <property type="project" value="InterPro"/>
</dbReference>
<keyword evidence="3" id="KW-1185">Reference proteome</keyword>
<dbReference type="EMBL" id="AZEC01000010">
    <property type="protein sequence ID" value="KRL11907.1"/>
    <property type="molecule type" value="Genomic_DNA"/>
</dbReference>
<protein>
    <recommendedName>
        <fullName evidence="1">Transposase IS4-like domain-containing protein</fullName>
    </recommendedName>
</protein>
<dbReference type="InterPro" id="IPR002559">
    <property type="entry name" value="Transposase_11"/>
</dbReference>
<accession>A0A0R1N4W3</accession>
<evidence type="ECO:0000259" key="1">
    <source>
        <dbReference type="Pfam" id="PF01609"/>
    </source>
</evidence>
<dbReference type="Proteomes" id="UP000051330">
    <property type="component" value="Unassembled WGS sequence"/>
</dbReference>
<dbReference type="PATRIC" id="fig|1423792.3.peg.524"/>
<dbReference type="RefSeq" id="WP_235812266.1">
    <property type="nucleotide sequence ID" value="NZ_AZEC01000010.1"/>
</dbReference>
<gene>
    <name evidence="2" type="ORF">FD09_GL000515</name>
</gene>
<dbReference type="GO" id="GO:0004803">
    <property type="term" value="F:transposase activity"/>
    <property type="evidence" value="ECO:0007669"/>
    <property type="project" value="InterPro"/>
</dbReference>
<feature type="domain" description="Transposase IS4-like" evidence="1">
    <location>
        <begin position="28"/>
        <end position="151"/>
    </location>
</feature>
<proteinExistence type="predicted"/>
<reference evidence="2 3" key="1">
    <citation type="journal article" date="2015" name="Genome Announc.">
        <title>Expanding the biotechnology potential of lactobacilli through comparative genomics of 213 strains and associated genera.</title>
        <authorList>
            <person name="Sun Z."/>
            <person name="Harris H.M."/>
            <person name="McCann A."/>
            <person name="Guo C."/>
            <person name="Argimon S."/>
            <person name="Zhang W."/>
            <person name="Yang X."/>
            <person name="Jeffery I.B."/>
            <person name="Cooney J.C."/>
            <person name="Kagawa T.F."/>
            <person name="Liu W."/>
            <person name="Song Y."/>
            <person name="Salvetti E."/>
            <person name="Wrobel A."/>
            <person name="Rasinkangas P."/>
            <person name="Parkhill J."/>
            <person name="Rea M.C."/>
            <person name="O'Sullivan O."/>
            <person name="Ritari J."/>
            <person name="Douillard F.P."/>
            <person name="Paul Ross R."/>
            <person name="Yang R."/>
            <person name="Briner A.E."/>
            <person name="Felis G.E."/>
            <person name="de Vos W.M."/>
            <person name="Barrangou R."/>
            <person name="Klaenhammer T.R."/>
            <person name="Caufield P.W."/>
            <person name="Cui Y."/>
            <person name="Zhang H."/>
            <person name="O'Toole P.W."/>
        </authorList>
    </citation>
    <scope>NUCLEOTIDE SEQUENCE [LARGE SCALE GENOMIC DNA]</scope>
    <source>
        <strain evidence="2 3">DSM 12744</strain>
    </source>
</reference>
<dbReference type="AlphaFoldDB" id="A0A0R1N4W3"/>
<dbReference type="PANTHER" id="PTHR34614">
    <property type="match status" value="1"/>
</dbReference>
<evidence type="ECO:0000313" key="2">
    <source>
        <dbReference type="EMBL" id="KRL11907.1"/>
    </source>
</evidence>
<dbReference type="Pfam" id="PF01609">
    <property type="entry name" value="DDE_Tnp_1"/>
    <property type="match status" value="1"/>
</dbReference>
<dbReference type="GO" id="GO:0003677">
    <property type="term" value="F:DNA binding"/>
    <property type="evidence" value="ECO:0007669"/>
    <property type="project" value="InterPro"/>
</dbReference>
<comment type="caution">
    <text evidence="2">The sequence shown here is derived from an EMBL/GenBank/DDBJ whole genome shotgun (WGS) entry which is preliminary data.</text>
</comment>
<sequence length="270" mass="31246">MFDQITDGQIHDFFRRQSKRRIPDEYWAYDSTSISSYSQGLAQVRYGHNKEYDPSAELNLLVVYGGQSGLPFYYRQLSGSIPDVKTVINLLDDLEVLGIDKAKLVIDRGFYSKVNIDALLGQHLKLLIGIQTVFQLVRTNLLDHMEELQQFQNYDDNSGVSGITVMTEWAYEQVRPYKKDTLQIKRRVYLHLYFNSDRHAEDVRQLDKRLGKLYHELQAGKHIEAHAKDYAKFFEVKTTPKRVRQVLPKMMSSNRLSSSAGIGCCSPTRR</sequence>
<organism evidence="2 3">
    <name type="scientific">Schleiferilactobacillus perolens DSM 12744</name>
    <dbReference type="NCBI Taxonomy" id="1423792"/>
    <lineage>
        <taxon>Bacteria</taxon>
        <taxon>Bacillati</taxon>
        <taxon>Bacillota</taxon>
        <taxon>Bacilli</taxon>
        <taxon>Lactobacillales</taxon>
        <taxon>Lactobacillaceae</taxon>
        <taxon>Schleiferilactobacillus</taxon>
    </lineage>
</organism>
<name>A0A0R1N4W3_9LACO</name>